<protein>
    <submittedName>
        <fullName evidence="1">Uncharacterized protein</fullName>
    </submittedName>
</protein>
<gene>
    <name evidence="1" type="ORF">X801_07324</name>
</gene>
<evidence type="ECO:0000313" key="1">
    <source>
        <dbReference type="EMBL" id="OON16848.1"/>
    </source>
</evidence>
<dbReference type="Proteomes" id="UP000243686">
    <property type="component" value="Unassembled WGS sequence"/>
</dbReference>
<dbReference type="EMBL" id="KV896396">
    <property type="protein sequence ID" value="OON16848.1"/>
    <property type="molecule type" value="Genomic_DNA"/>
</dbReference>
<reference evidence="1 2" key="1">
    <citation type="submission" date="2015-03" db="EMBL/GenBank/DDBJ databases">
        <title>Draft genome of the nematode, Opisthorchis viverrini.</title>
        <authorList>
            <person name="Mitreva M."/>
        </authorList>
    </citation>
    <scope>NUCLEOTIDE SEQUENCE [LARGE SCALE GENOMIC DNA]</scope>
    <source>
        <strain evidence="1">Khon Kaen</strain>
    </source>
</reference>
<dbReference type="AlphaFoldDB" id="A0A1S8WQW4"/>
<evidence type="ECO:0000313" key="2">
    <source>
        <dbReference type="Proteomes" id="UP000243686"/>
    </source>
</evidence>
<proteinExistence type="predicted"/>
<name>A0A1S8WQW4_OPIVI</name>
<accession>A0A1S8WQW4</accession>
<sequence>MSTQLEVEKHAKVQLLLGATIAGPTARNSDRPRAWHSFATTLLKERSTENMCWHFSRLTVIHEAVLRAAKNTNSGTMGVTN</sequence>
<organism evidence="1 2">
    <name type="scientific">Opisthorchis viverrini</name>
    <name type="common">Southeast Asian liver fluke</name>
    <dbReference type="NCBI Taxonomy" id="6198"/>
    <lineage>
        <taxon>Eukaryota</taxon>
        <taxon>Metazoa</taxon>
        <taxon>Spiralia</taxon>
        <taxon>Lophotrochozoa</taxon>
        <taxon>Platyhelminthes</taxon>
        <taxon>Trematoda</taxon>
        <taxon>Digenea</taxon>
        <taxon>Opisthorchiida</taxon>
        <taxon>Opisthorchiata</taxon>
        <taxon>Opisthorchiidae</taxon>
        <taxon>Opisthorchis</taxon>
    </lineage>
</organism>
<keyword evidence="2" id="KW-1185">Reference proteome</keyword>